<keyword evidence="1" id="KW-1133">Transmembrane helix</keyword>
<dbReference type="OMA" id="METRFEN"/>
<keyword evidence="1" id="KW-0472">Membrane</keyword>
<dbReference type="OrthoDB" id="10396731at2759"/>
<gene>
    <name evidence="2" type="ORF">NBO_69g0007</name>
</gene>
<proteinExistence type="predicted"/>
<feature type="transmembrane region" description="Helical" evidence="1">
    <location>
        <begin position="181"/>
        <end position="202"/>
    </location>
</feature>
<name>R0ML30_NOSB1</name>
<dbReference type="HOGENOM" id="CLU_930963_0_0_1"/>
<keyword evidence="3" id="KW-1185">Reference proteome</keyword>
<dbReference type="Proteomes" id="UP000016927">
    <property type="component" value="Unassembled WGS sequence"/>
</dbReference>
<protein>
    <submittedName>
        <fullName evidence="2">Uncharacterized protein</fullName>
    </submittedName>
</protein>
<dbReference type="AlphaFoldDB" id="R0ML30"/>
<evidence type="ECO:0000313" key="2">
    <source>
        <dbReference type="EMBL" id="EOB13513.1"/>
    </source>
</evidence>
<keyword evidence="1" id="KW-0812">Transmembrane</keyword>
<dbReference type="EMBL" id="KB908977">
    <property type="protein sequence ID" value="EOB13513.1"/>
    <property type="molecule type" value="Genomic_DNA"/>
</dbReference>
<dbReference type="VEuPathDB" id="MicrosporidiaDB:NBO_69g0007"/>
<accession>R0ML30</accession>
<sequence>MYSKLTDKEFVQKLRFVRPNKKYNQILMEEIVKRELCNDLYVINYINELQNLKLYNYEAQCLLLSKYDLSHRSSKFLKTQIEYHEIEGVSYNLKRVSNSIKKKKMTRDFEIFISALETILMSTKNKTLEEDASKIKAKINHLVIKDFLILVKKFKTTKIFKGDLILLKDFENGMFTYKESWFFVFSSKILSDYILFVFYFLCFENQKQLKYQILKKMIEDELDKEELGIFVEMETRFENYLNSDLFENFEEGNIEKNERKQEIESSVKGIKNEEKTVKSNDEIRDWYKKRVDSFTKSED</sequence>
<evidence type="ECO:0000256" key="1">
    <source>
        <dbReference type="SAM" id="Phobius"/>
    </source>
</evidence>
<organism evidence="2 3">
    <name type="scientific">Nosema bombycis (strain CQ1 / CVCC 102059)</name>
    <name type="common">Microsporidian parasite</name>
    <name type="synonym">Pebrine of silkworm</name>
    <dbReference type="NCBI Taxonomy" id="578461"/>
    <lineage>
        <taxon>Eukaryota</taxon>
        <taxon>Fungi</taxon>
        <taxon>Fungi incertae sedis</taxon>
        <taxon>Microsporidia</taxon>
        <taxon>Nosematidae</taxon>
        <taxon>Nosema</taxon>
    </lineage>
</organism>
<evidence type="ECO:0000313" key="3">
    <source>
        <dbReference type="Proteomes" id="UP000016927"/>
    </source>
</evidence>
<reference evidence="2 3" key="1">
    <citation type="journal article" date="2013" name="BMC Genomics">
        <title>Comparative genomics of parasitic silkworm microsporidia reveal an association between genome expansion and host adaptation.</title>
        <authorList>
            <person name="Pan G."/>
            <person name="Xu J."/>
            <person name="Li T."/>
            <person name="Xia Q."/>
            <person name="Liu S.L."/>
            <person name="Zhang G."/>
            <person name="Li S."/>
            <person name="Li C."/>
            <person name="Liu H."/>
            <person name="Yang L."/>
            <person name="Liu T."/>
            <person name="Zhang X."/>
            <person name="Wu Z."/>
            <person name="Fan W."/>
            <person name="Dang X."/>
            <person name="Xiang H."/>
            <person name="Tao M."/>
            <person name="Li Y."/>
            <person name="Hu J."/>
            <person name="Li Z."/>
            <person name="Lin L."/>
            <person name="Luo J."/>
            <person name="Geng L."/>
            <person name="Wang L."/>
            <person name="Long M."/>
            <person name="Wan Y."/>
            <person name="He N."/>
            <person name="Zhang Z."/>
            <person name="Lu C."/>
            <person name="Keeling P.J."/>
            <person name="Wang J."/>
            <person name="Xiang Z."/>
            <person name="Zhou Z."/>
        </authorList>
    </citation>
    <scope>NUCLEOTIDE SEQUENCE [LARGE SCALE GENOMIC DNA]</scope>
    <source>
        <strain evidence="3">CQ1 / CVCC 102059</strain>
    </source>
</reference>